<dbReference type="GO" id="GO:0016628">
    <property type="term" value="F:oxidoreductase activity, acting on the CH-CH group of donors, NAD or NADP as acceptor"/>
    <property type="evidence" value="ECO:0007669"/>
    <property type="project" value="InterPro"/>
</dbReference>
<accession>A0A806JZ89</accession>
<protein>
    <submittedName>
        <fullName evidence="2">Putative electron transfer oxidoreductase</fullName>
    </submittedName>
</protein>
<dbReference type="InterPro" id="IPR011777">
    <property type="entry name" value="Geranylgeranyl_Rdtase_fam"/>
</dbReference>
<sequence length="393" mass="43363">MKKRDVIIVGAGIGGSSAAWHMKQAGIDPLLVEKEQFPRDKPCGDGILAALFPMFEMMGVLDEVLAAGQKTSGFTRFYNTDEDFFQMANPDAAMYCCPRYKFDDIMNKNAIRAGVDYIENFEVVDLLMRRQQVVGVQAIHNGRTVEIESNLVVLACGSHFLPSRKLGFYEEDPEYVFYGLRGYFENVGNMEHVEFYYPDHFMPSGYIWIFPVSKTMGNVGVFITESALRKSGKTTEELLWDWAKNTKYGKERLGGAELIGKLKGWRLPSGKHKPIHAGGVIAVGDAGNMIEAFGGGGIPQAISAGMLAAQTAREAIDAGDFSKDFLNHYNEAVEGLFGATYKAMEGMRAAAFTTSDQLRELTKYMNGPEADLSAWLKEATGGEVSLEQLASHF</sequence>
<evidence type="ECO:0000259" key="1">
    <source>
        <dbReference type="Pfam" id="PF01494"/>
    </source>
</evidence>
<evidence type="ECO:0000313" key="2">
    <source>
        <dbReference type="EMBL" id="AGS52012.1"/>
    </source>
</evidence>
<dbReference type="PRINTS" id="PR00420">
    <property type="entry name" value="RNGMNOXGNASE"/>
</dbReference>
<reference evidence="2" key="1">
    <citation type="submission" date="2012-03" db="EMBL/GenBank/DDBJ databases">
        <title>Functional metagenomics reveals considerable lignocellulase gene clusters in the gut microbiome of a wood-feeding higher termite.</title>
        <authorList>
            <person name="Liu N."/>
        </authorList>
    </citation>
    <scope>NUCLEOTIDE SEQUENCE</scope>
</reference>
<organism evidence="2">
    <name type="scientific">uncultured bacterium contig00006</name>
    <dbReference type="NCBI Taxonomy" id="1181498"/>
    <lineage>
        <taxon>Bacteria</taxon>
        <taxon>environmental samples</taxon>
    </lineage>
</organism>
<dbReference type="EMBL" id="JQ844179">
    <property type="protein sequence ID" value="AGS52012.1"/>
    <property type="molecule type" value="Genomic_DNA"/>
</dbReference>
<name>A0A806JZ89_9BACT</name>
<dbReference type="Gene3D" id="3.50.50.60">
    <property type="entry name" value="FAD/NAD(P)-binding domain"/>
    <property type="match status" value="1"/>
</dbReference>
<dbReference type="InterPro" id="IPR002938">
    <property type="entry name" value="FAD-bd"/>
</dbReference>
<dbReference type="InterPro" id="IPR036188">
    <property type="entry name" value="FAD/NAD-bd_sf"/>
</dbReference>
<dbReference type="InterPro" id="IPR050407">
    <property type="entry name" value="Geranylgeranyl_reductase"/>
</dbReference>
<dbReference type="PANTHER" id="PTHR42685:SF22">
    <property type="entry name" value="CONDITIONED MEDIUM FACTOR RECEPTOR 1"/>
    <property type="match status" value="1"/>
</dbReference>
<dbReference type="Pfam" id="PF01494">
    <property type="entry name" value="FAD_binding_3"/>
    <property type="match status" value="1"/>
</dbReference>
<dbReference type="AlphaFoldDB" id="A0A806JZ89"/>
<dbReference type="SUPFAM" id="SSF51905">
    <property type="entry name" value="FAD/NAD(P)-binding domain"/>
    <property type="match status" value="1"/>
</dbReference>
<feature type="domain" description="FAD-binding" evidence="1">
    <location>
        <begin position="5"/>
        <end position="309"/>
    </location>
</feature>
<dbReference type="GO" id="GO:0071949">
    <property type="term" value="F:FAD binding"/>
    <property type="evidence" value="ECO:0007669"/>
    <property type="project" value="InterPro"/>
</dbReference>
<dbReference type="PANTHER" id="PTHR42685">
    <property type="entry name" value="GERANYLGERANYL DIPHOSPHATE REDUCTASE"/>
    <property type="match status" value="1"/>
</dbReference>
<dbReference type="NCBIfam" id="TIGR02032">
    <property type="entry name" value="GG-red-SF"/>
    <property type="match status" value="1"/>
</dbReference>
<proteinExistence type="predicted"/>